<dbReference type="EMBL" id="ADNY01000029">
    <property type="protein sequence ID" value="EFG55546.1"/>
    <property type="molecule type" value="Genomic_DNA"/>
</dbReference>
<sequence>MTIPTKKYFTRKNDNDIITSRTDLDLIERKDETVWIMNHLFLNPEQHDQHEISLIMHDVVVFVQESEKKIWPLDPIAIKYFKQHPELEAIWYNKPFNF</sequence>
<gene>
    <name evidence="1" type="ORF">HMPREF0493_0737</name>
</gene>
<dbReference type="OrthoDB" id="2299199at2"/>
<dbReference type="eggNOG" id="ENOG5032KXS">
    <property type="taxonomic scope" value="Bacteria"/>
</dbReference>
<protein>
    <submittedName>
        <fullName evidence="1">Uncharacterized protein</fullName>
    </submittedName>
</protein>
<dbReference type="STRING" id="83683.B1745_01520"/>
<dbReference type="Gene3D" id="3.40.630.30">
    <property type="match status" value="1"/>
</dbReference>
<comment type="caution">
    <text evidence="1">The sequence shown here is derived from an EMBL/GenBank/DDBJ whole genome shotgun (WGS) entry which is preliminary data.</text>
</comment>
<accession>D4YT76</accession>
<name>D4YT76_9LACO</name>
<organism evidence="1 2">
    <name type="scientific">Lactobacillus amylolyticus DSM 11664</name>
    <dbReference type="NCBI Taxonomy" id="585524"/>
    <lineage>
        <taxon>Bacteria</taxon>
        <taxon>Bacillati</taxon>
        <taxon>Bacillota</taxon>
        <taxon>Bacilli</taxon>
        <taxon>Lactobacillales</taxon>
        <taxon>Lactobacillaceae</taxon>
        <taxon>Lactobacillus</taxon>
    </lineage>
</organism>
<reference evidence="1 2" key="1">
    <citation type="submission" date="2010-04" db="EMBL/GenBank/DDBJ databases">
        <authorList>
            <person name="Muzny D."/>
            <person name="Qin X."/>
            <person name="Deng J."/>
            <person name="Jiang H."/>
            <person name="Liu Y."/>
            <person name="Qu J."/>
            <person name="Song X.-Z."/>
            <person name="Zhang L."/>
            <person name="Thornton R."/>
            <person name="Coyle M."/>
            <person name="Francisco L."/>
            <person name="Jackson L."/>
            <person name="Javaid M."/>
            <person name="Korchina V."/>
            <person name="Kovar C."/>
            <person name="Mata R."/>
            <person name="Mathew T."/>
            <person name="Ngo R."/>
            <person name="Nguyen L."/>
            <person name="Nguyen N."/>
            <person name="Okwuonu G."/>
            <person name="Ongeri F."/>
            <person name="Pham C."/>
            <person name="Simmons D."/>
            <person name="Wilczek-Boney K."/>
            <person name="Hale W."/>
            <person name="Jakkamsetti A."/>
            <person name="Pham P."/>
            <person name="Ruth R."/>
            <person name="San Lucas F."/>
            <person name="Warren J."/>
            <person name="Zhang J."/>
            <person name="Zhao Z."/>
            <person name="Zhou C."/>
            <person name="Zhu D."/>
            <person name="Lee S."/>
            <person name="Bess C."/>
            <person name="Blankenburg K."/>
            <person name="Forbes L."/>
            <person name="Fu Q."/>
            <person name="Gubbala S."/>
            <person name="Hirani K."/>
            <person name="Jayaseelan J.C."/>
            <person name="Lara F."/>
            <person name="Munidasa M."/>
            <person name="Palculict T."/>
            <person name="Patil S."/>
            <person name="Pu L.-L."/>
            <person name="Saada N."/>
            <person name="Tang L."/>
            <person name="Weissenberger G."/>
            <person name="Zhu Y."/>
            <person name="Hemphill L."/>
            <person name="Shang Y."/>
            <person name="Youmans B."/>
            <person name="Ayvaz T."/>
            <person name="Ross M."/>
            <person name="Santibanez J."/>
            <person name="Aqrawi P."/>
            <person name="Gross S."/>
            <person name="Joshi V."/>
            <person name="Fowler G."/>
            <person name="Nazareth L."/>
            <person name="Reid J."/>
            <person name="Worley K."/>
            <person name="Petrosino J."/>
            <person name="Highlander S."/>
            <person name="Gibbs R."/>
        </authorList>
    </citation>
    <scope>NUCLEOTIDE SEQUENCE [LARGE SCALE GENOMIC DNA]</scope>
    <source>
        <strain evidence="1 2">DSM 11664</strain>
    </source>
</reference>
<proteinExistence type="predicted"/>
<keyword evidence="2" id="KW-1185">Reference proteome</keyword>
<evidence type="ECO:0000313" key="2">
    <source>
        <dbReference type="Proteomes" id="UP000004069"/>
    </source>
</evidence>
<dbReference type="Proteomes" id="UP000004069">
    <property type="component" value="Unassembled WGS sequence"/>
</dbReference>
<evidence type="ECO:0000313" key="1">
    <source>
        <dbReference type="EMBL" id="EFG55546.1"/>
    </source>
</evidence>
<dbReference type="AlphaFoldDB" id="D4YT76"/>